<keyword evidence="1" id="KW-0732">Signal</keyword>
<dbReference type="Proteomes" id="UP001365542">
    <property type="component" value="Unassembled WGS sequence"/>
</dbReference>
<name>A0AAV9XMC5_9PEZI</name>
<dbReference type="EMBL" id="JAVHJO010000002">
    <property type="protein sequence ID" value="KAK6543121.1"/>
    <property type="molecule type" value="Genomic_DNA"/>
</dbReference>
<feature type="chain" id="PRO_5043788070" evidence="1">
    <location>
        <begin position="22"/>
        <end position="258"/>
    </location>
</feature>
<dbReference type="AlphaFoldDB" id="A0AAV9XMC5"/>
<organism evidence="2 3">
    <name type="scientific">Orbilia ellipsospora</name>
    <dbReference type="NCBI Taxonomy" id="2528407"/>
    <lineage>
        <taxon>Eukaryota</taxon>
        <taxon>Fungi</taxon>
        <taxon>Dikarya</taxon>
        <taxon>Ascomycota</taxon>
        <taxon>Pezizomycotina</taxon>
        <taxon>Orbiliomycetes</taxon>
        <taxon>Orbiliales</taxon>
        <taxon>Orbiliaceae</taxon>
        <taxon>Orbilia</taxon>
    </lineage>
</organism>
<reference evidence="2 3" key="1">
    <citation type="submission" date="2019-10" db="EMBL/GenBank/DDBJ databases">
        <authorList>
            <person name="Palmer J.M."/>
        </authorList>
    </citation>
    <scope>NUCLEOTIDE SEQUENCE [LARGE SCALE GENOMIC DNA]</scope>
    <source>
        <strain evidence="2 3">TWF694</strain>
    </source>
</reference>
<keyword evidence="3" id="KW-1185">Reference proteome</keyword>
<comment type="caution">
    <text evidence="2">The sequence shown here is derived from an EMBL/GenBank/DDBJ whole genome shotgun (WGS) entry which is preliminary data.</text>
</comment>
<proteinExistence type="predicted"/>
<protein>
    <submittedName>
        <fullName evidence="2">Uncharacterized protein</fullName>
    </submittedName>
</protein>
<gene>
    <name evidence="2" type="ORF">TWF694_007041</name>
</gene>
<sequence>MFNKAFNLACLFAVAFDVATALNMRSLELEPPIEGEFIGYSVANNLFRRQTSLCPFGSDVCAETSTKVYCAPVCCYVDKVFSYGCKAGYYCAGTGAGAGCCPVGRICTGPPPKCVNYGKSAGTSANACPATAPVCTTNAGGAPICSGTLGAGFPTATSTKSKTIQITTTKSTTTIPSSRFALTTESTTVEVTSTTTVEEVTTTKVATTTQFTSTAFVVPTSNVSTTLTPEPPTSSSSRAFTMSLVLGLFGVGVTFFLL</sequence>
<evidence type="ECO:0000256" key="1">
    <source>
        <dbReference type="SAM" id="SignalP"/>
    </source>
</evidence>
<feature type="signal peptide" evidence="1">
    <location>
        <begin position="1"/>
        <end position="21"/>
    </location>
</feature>
<accession>A0AAV9XMC5</accession>
<evidence type="ECO:0000313" key="3">
    <source>
        <dbReference type="Proteomes" id="UP001365542"/>
    </source>
</evidence>
<evidence type="ECO:0000313" key="2">
    <source>
        <dbReference type="EMBL" id="KAK6543121.1"/>
    </source>
</evidence>